<feature type="compositionally biased region" description="Basic and acidic residues" evidence="1">
    <location>
        <begin position="311"/>
        <end position="341"/>
    </location>
</feature>
<evidence type="ECO:0000313" key="3">
    <source>
        <dbReference type="Proteomes" id="UP000355283"/>
    </source>
</evidence>
<organism evidence="2 3">
    <name type="scientific">Nannochloropsis salina CCMP1776</name>
    <dbReference type="NCBI Taxonomy" id="1027361"/>
    <lineage>
        <taxon>Eukaryota</taxon>
        <taxon>Sar</taxon>
        <taxon>Stramenopiles</taxon>
        <taxon>Ochrophyta</taxon>
        <taxon>Eustigmatophyceae</taxon>
        <taxon>Eustigmatales</taxon>
        <taxon>Monodopsidaceae</taxon>
        <taxon>Microchloropsis</taxon>
        <taxon>Microchloropsis salina</taxon>
    </lineage>
</organism>
<feature type="region of interest" description="Disordered" evidence="1">
    <location>
        <begin position="311"/>
        <end position="347"/>
    </location>
</feature>
<dbReference type="EMBL" id="SDOX01000149">
    <property type="protein sequence ID" value="TFJ80885.1"/>
    <property type="molecule type" value="Genomic_DNA"/>
</dbReference>
<evidence type="ECO:0000313" key="2">
    <source>
        <dbReference type="EMBL" id="TFJ80885.1"/>
    </source>
</evidence>
<accession>A0A4D9CTE7</accession>
<feature type="compositionally biased region" description="Polar residues" evidence="1">
    <location>
        <begin position="113"/>
        <end position="132"/>
    </location>
</feature>
<reference evidence="2 3" key="1">
    <citation type="submission" date="2019-01" db="EMBL/GenBank/DDBJ databases">
        <title>Nuclear Genome Assembly of the Microalgal Biofuel strain Nannochloropsis salina CCMP1776.</title>
        <authorList>
            <person name="Hovde B."/>
        </authorList>
    </citation>
    <scope>NUCLEOTIDE SEQUENCE [LARGE SCALE GENOMIC DNA]</scope>
    <source>
        <strain evidence="2 3">CCMP1776</strain>
    </source>
</reference>
<dbReference type="Proteomes" id="UP000355283">
    <property type="component" value="Unassembled WGS sequence"/>
</dbReference>
<feature type="region of interest" description="Disordered" evidence="1">
    <location>
        <begin position="63"/>
        <end position="179"/>
    </location>
</feature>
<feature type="compositionally biased region" description="Basic and acidic residues" evidence="1">
    <location>
        <begin position="133"/>
        <end position="160"/>
    </location>
</feature>
<evidence type="ECO:0000256" key="1">
    <source>
        <dbReference type="SAM" id="MobiDB-lite"/>
    </source>
</evidence>
<gene>
    <name evidence="2" type="ORF">NSK_007776</name>
</gene>
<protein>
    <submittedName>
        <fullName evidence="2">Uncharacterized protein</fullName>
    </submittedName>
</protein>
<dbReference type="OrthoDB" id="361242at2759"/>
<comment type="caution">
    <text evidence="2">The sequence shown here is derived from an EMBL/GenBank/DDBJ whole genome shotgun (WGS) entry which is preliminary data.</text>
</comment>
<feature type="compositionally biased region" description="Basic and acidic residues" evidence="1">
    <location>
        <begin position="93"/>
        <end position="107"/>
    </location>
</feature>
<proteinExistence type="predicted"/>
<feature type="compositionally biased region" description="Basic and acidic residues" evidence="1">
    <location>
        <begin position="63"/>
        <end position="85"/>
    </location>
</feature>
<keyword evidence="3" id="KW-1185">Reference proteome</keyword>
<sequence length="347" mass="38204">MSDRKMSQTREEHRSQAEAEKGAIKVQRREEQRHFEEFIASQRPQDRFRARVNLRAEGRVLVEESRELADPTKKTLEAGIDRNEKLGGLVRGEGGREGRAEGQEKRRLGLASRASQTLISSTAPWKSPSLSGRSDRSGEGGREGGKEGGREGKREGERAKAGKGATGCLNPDSQRTLEIDHGSLRVKYAEEKATEVQPEEVDRHTAKETVDIGAVRVKAMLGVMDSTFHTRGTERAQRTREVDLDGIPVVRPVSAAAASQNTRKRTQAVLSLSMGDWKDLCEAFQVTSPSVSHREDESLYQPCQFLKNIKGEVQEGGEEGGREGGKEGGRRREAARGKEGRSSSSSN</sequence>
<name>A0A4D9CTE7_9STRA</name>
<dbReference type="AlphaFoldDB" id="A0A4D9CTE7"/>
<feature type="region of interest" description="Disordered" evidence="1">
    <location>
        <begin position="1"/>
        <end position="30"/>
    </location>
</feature>